<sequence length="39" mass="4295">MTDSGWERSLDVFSTMVWTCTAIIGPQTSDQAEFLGLSL</sequence>
<accession>A0A1M6W9Q3</accession>
<evidence type="ECO:0000313" key="1">
    <source>
        <dbReference type="EMBL" id="SHK90494.1"/>
    </source>
</evidence>
<gene>
    <name evidence="1" type="ORF">SAMN05444414_102202</name>
</gene>
<reference evidence="2" key="1">
    <citation type="submission" date="2016-11" db="EMBL/GenBank/DDBJ databases">
        <authorList>
            <person name="Varghese N."/>
            <person name="Submissions S."/>
        </authorList>
    </citation>
    <scope>NUCLEOTIDE SEQUENCE [LARGE SCALE GENOMIC DNA]</scope>
    <source>
        <strain evidence="2">DSM 29327</strain>
    </source>
</reference>
<protein>
    <submittedName>
        <fullName evidence="1">Uncharacterized protein</fullName>
    </submittedName>
</protein>
<proteinExistence type="predicted"/>
<evidence type="ECO:0000313" key="2">
    <source>
        <dbReference type="Proteomes" id="UP000184191"/>
    </source>
</evidence>
<name>A0A1M6W9Q3_9RHOB</name>
<dbReference type="AlphaFoldDB" id="A0A1M6W9Q3"/>
<organism evidence="1 2">
    <name type="scientific">Roseovarius marisflavi</name>
    <dbReference type="NCBI Taxonomy" id="1054996"/>
    <lineage>
        <taxon>Bacteria</taxon>
        <taxon>Pseudomonadati</taxon>
        <taxon>Pseudomonadota</taxon>
        <taxon>Alphaproteobacteria</taxon>
        <taxon>Rhodobacterales</taxon>
        <taxon>Roseobacteraceae</taxon>
        <taxon>Roseovarius</taxon>
    </lineage>
</organism>
<dbReference type="Proteomes" id="UP000184191">
    <property type="component" value="Unassembled WGS sequence"/>
</dbReference>
<keyword evidence="2" id="KW-1185">Reference proteome</keyword>
<dbReference type="EMBL" id="FRBN01000002">
    <property type="protein sequence ID" value="SHK90494.1"/>
    <property type="molecule type" value="Genomic_DNA"/>
</dbReference>